<dbReference type="EMBL" id="DWYA01000039">
    <property type="protein sequence ID" value="HJB39545.1"/>
    <property type="molecule type" value="Genomic_DNA"/>
</dbReference>
<reference evidence="1" key="1">
    <citation type="journal article" date="2021" name="PeerJ">
        <title>Extensive microbial diversity within the chicken gut microbiome revealed by metagenomics and culture.</title>
        <authorList>
            <person name="Gilroy R."/>
            <person name="Ravi A."/>
            <person name="Getino M."/>
            <person name="Pursley I."/>
            <person name="Horton D.L."/>
            <person name="Alikhan N.F."/>
            <person name="Baker D."/>
            <person name="Gharbi K."/>
            <person name="Hall N."/>
            <person name="Watson M."/>
            <person name="Adriaenssens E.M."/>
            <person name="Foster-Nyarko E."/>
            <person name="Jarju S."/>
            <person name="Secka A."/>
            <person name="Antonio M."/>
            <person name="Oren A."/>
            <person name="Chaudhuri R.R."/>
            <person name="La Ragione R."/>
            <person name="Hildebrand F."/>
            <person name="Pallen M.J."/>
        </authorList>
    </citation>
    <scope>NUCLEOTIDE SEQUENCE</scope>
    <source>
        <strain evidence="1">ChiBcec8-14828</strain>
    </source>
</reference>
<accession>A0A9D2S1T4</accession>
<dbReference type="Pfam" id="PF09035">
    <property type="entry name" value="Tn916-Xis"/>
    <property type="match status" value="1"/>
</dbReference>
<dbReference type="InterPro" id="IPR038148">
    <property type="entry name" value="Tn1545/Tn916_Xis"/>
</dbReference>
<dbReference type="InterPro" id="IPR015122">
    <property type="entry name" value="Tn916-Xis"/>
</dbReference>
<dbReference type="Proteomes" id="UP000824209">
    <property type="component" value="Unassembled WGS sequence"/>
</dbReference>
<dbReference type="Gene3D" id="3.90.105.50">
    <property type="match status" value="1"/>
</dbReference>
<comment type="caution">
    <text evidence="1">The sequence shown here is derived from an EMBL/GenBank/DDBJ whole genome shotgun (WGS) entry which is preliminary data.</text>
</comment>
<name>A0A9D2S1T4_9FIRM</name>
<gene>
    <name evidence="1" type="ORF">H9943_04030</name>
</gene>
<evidence type="ECO:0000313" key="1">
    <source>
        <dbReference type="EMBL" id="HJB39545.1"/>
    </source>
</evidence>
<proteinExistence type="predicted"/>
<protein>
    <submittedName>
        <fullName evidence="1">Excisionase</fullName>
    </submittedName>
</protein>
<organism evidence="1 2">
    <name type="scientific">Candidatus Ruthenibacterium avium</name>
    <dbReference type="NCBI Taxonomy" id="2838751"/>
    <lineage>
        <taxon>Bacteria</taxon>
        <taxon>Bacillati</taxon>
        <taxon>Bacillota</taxon>
        <taxon>Clostridia</taxon>
        <taxon>Eubacteriales</taxon>
        <taxon>Oscillospiraceae</taxon>
        <taxon>Ruthenibacterium</taxon>
    </lineage>
</organism>
<evidence type="ECO:0000313" key="2">
    <source>
        <dbReference type="Proteomes" id="UP000824209"/>
    </source>
</evidence>
<sequence>MKSTDTTVNVADKFLLTFTEASRYFGIGENKLRSMASLEQNPDWLLHNGSRQLIKRVRLEQILMAAETI</sequence>
<dbReference type="AlphaFoldDB" id="A0A9D2S1T4"/>
<reference evidence="1" key="2">
    <citation type="submission" date="2021-04" db="EMBL/GenBank/DDBJ databases">
        <authorList>
            <person name="Gilroy R."/>
        </authorList>
    </citation>
    <scope>NUCLEOTIDE SEQUENCE</scope>
    <source>
        <strain evidence="1">ChiBcec8-14828</strain>
    </source>
</reference>